<keyword evidence="8" id="KW-0800">Toxin</keyword>
<feature type="binding site" evidence="8">
    <location>
        <position position="120"/>
    </location>
    <ligand>
        <name>Mg(2+)</name>
        <dbReference type="ChEBI" id="CHEBI:18420"/>
    </ligand>
</feature>
<gene>
    <name evidence="8" type="primary">vapC</name>
    <name evidence="10" type="ORF">E9998_04210</name>
</gene>
<dbReference type="Proteomes" id="UP000305792">
    <property type="component" value="Unassembled WGS sequence"/>
</dbReference>
<keyword evidence="6 8" id="KW-0460">Magnesium</keyword>
<dbReference type="Pfam" id="PF01850">
    <property type="entry name" value="PIN"/>
    <property type="match status" value="1"/>
</dbReference>
<dbReference type="PANTHER" id="PTHR33653">
    <property type="entry name" value="RIBONUCLEASE VAPC2"/>
    <property type="match status" value="1"/>
</dbReference>
<name>A0A4S8PIV1_9ACTN</name>
<dbReference type="SUPFAM" id="SSF88723">
    <property type="entry name" value="PIN domain-like"/>
    <property type="match status" value="1"/>
</dbReference>
<keyword evidence="3 8" id="KW-0540">Nuclease</keyword>
<keyword evidence="11" id="KW-1185">Reference proteome</keyword>
<dbReference type="GO" id="GO:0000287">
    <property type="term" value="F:magnesium ion binding"/>
    <property type="evidence" value="ECO:0007669"/>
    <property type="project" value="UniProtKB-UniRule"/>
</dbReference>
<evidence type="ECO:0000259" key="9">
    <source>
        <dbReference type="Pfam" id="PF01850"/>
    </source>
</evidence>
<protein>
    <recommendedName>
        <fullName evidence="8">Ribonuclease VapC</fullName>
        <shortName evidence="8">RNase VapC</shortName>
        <ecNumber evidence="8">3.1.-.-</ecNumber>
    </recommendedName>
    <alternativeName>
        <fullName evidence="8">Toxin VapC</fullName>
    </alternativeName>
</protein>
<dbReference type="EC" id="3.1.-.-" evidence="8"/>
<evidence type="ECO:0000256" key="3">
    <source>
        <dbReference type="ARBA" id="ARBA00022722"/>
    </source>
</evidence>
<evidence type="ECO:0000256" key="5">
    <source>
        <dbReference type="ARBA" id="ARBA00022801"/>
    </source>
</evidence>
<dbReference type="GO" id="GO:0004540">
    <property type="term" value="F:RNA nuclease activity"/>
    <property type="evidence" value="ECO:0007669"/>
    <property type="project" value="InterPro"/>
</dbReference>
<keyword evidence="4 8" id="KW-0479">Metal-binding</keyword>
<evidence type="ECO:0000256" key="2">
    <source>
        <dbReference type="ARBA" id="ARBA00022649"/>
    </source>
</evidence>
<proteinExistence type="inferred from homology"/>
<evidence type="ECO:0000256" key="8">
    <source>
        <dbReference type="HAMAP-Rule" id="MF_00265"/>
    </source>
</evidence>
<evidence type="ECO:0000256" key="7">
    <source>
        <dbReference type="ARBA" id="ARBA00038093"/>
    </source>
</evidence>
<comment type="caution">
    <text evidence="10">The sequence shown here is derived from an EMBL/GenBank/DDBJ whole genome shotgun (WGS) entry which is preliminary data.</text>
</comment>
<reference evidence="10 11" key="1">
    <citation type="journal article" date="2018" name="Int. J. Syst. Evol. Microbiol.">
        <title>Glycomyces paridis sp. nov., isolated from the medicinal plant Paris polyphylla.</title>
        <authorList>
            <person name="Fang X.M."/>
            <person name="Bai J.L."/>
            <person name="Su J."/>
            <person name="Zhao L.L."/>
            <person name="Liu H.Y."/>
            <person name="Ma B.P."/>
            <person name="Zhang Y.Q."/>
            <person name="Yu L.Y."/>
        </authorList>
    </citation>
    <scope>NUCLEOTIDE SEQUENCE [LARGE SCALE GENOMIC DNA]</scope>
    <source>
        <strain evidence="10 11">CPCC 204357</strain>
    </source>
</reference>
<dbReference type="GO" id="GO:0016787">
    <property type="term" value="F:hydrolase activity"/>
    <property type="evidence" value="ECO:0007669"/>
    <property type="project" value="UniProtKB-KW"/>
</dbReference>
<dbReference type="InterPro" id="IPR029060">
    <property type="entry name" value="PIN-like_dom_sf"/>
</dbReference>
<evidence type="ECO:0000256" key="1">
    <source>
        <dbReference type="ARBA" id="ARBA00001946"/>
    </source>
</evidence>
<comment type="similarity">
    <text evidence="7 8">Belongs to the PINc/VapC protein family.</text>
</comment>
<dbReference type="CDD" id="cd18755">
    <property type="entry name" value="PIN_MtVapC3_VapC21-like"/>
    <property type="match status" value="1"/>
</dbReference>
<keyword evidence="5 8" id="KW-0378">Hydrolase</keyword>
<evidence type="ECO:0000256" key="4">
    <source>
        <dbReference type="ARBA" id="ARBA00022723"/>
    </source>
</evidence>
<dbReference type="HAMAP" id="MF_00265">
    <property type="entry name" value="VapC_Nob1"/>
    <property type="match status" value="1"/>
</dbReference>
<dbReference type="InterPro" id="IPR002716">
    <property type="entry name" value="PIN_dom"/>
</dbReference>
<keyword evidence="2 8" id="KW-1277">Toxin-antitoxin system</keyword>
<dbReference type="PANTHER" id="PTHR33653:SF1">
    <property type="entry name" value="RIBONUCLEASE VAPC2"/>
    <property type="match status" value="1"/>
</dbReference>
<dbReference type="Gene3D" id="3.40.50.1010">
    <property type="entry name" value="5'-nuclease"/>
    <property type="match status" value="1"/>
</dbReference>
<comment type="cofactor">
    <cofactor evidence="1 8">
        <name>Mg(2+)</name>
        <dbReference type="ChEBI" id="CHEBI:18420"/>
    </cofactor>
</comment>
<comment type="function">
    <text evidence="8">Toxic component of a toxin-antitoxin (TA) system. An RNase.</text>
</comment>
<feature type="binding site" evidence="8">
    <location>
        <position position="32"/>
    </location>
    <ligand>
        <name>Mg(2+)</name>
        <dbReference type="ChEBI" id="CHEBI:18420"/>
    </ligand>
</feature>
<dbReference type="GO" id="GO:0090729">
    <property type="term" value="F:toxin activity"/>
    <property type="evidence" value="ECO:0007669"/>
    <property type="project" value="UniProtKB-KW"/>
</dbReference>
<evidence type="ECO:0000313" key="11">
    <source>
        <dbReference type="Proteomes" id="UP000305792"/>
    </source>
</evidence>
<dbReference type="EMBL" id="STGX01000003">
    <property type="protein sequence ID" value="THV30600.1"/>
    <property type="molecule type" value="Genomic_DNA"/>
</dbReference>
<evidence type="ECO:0000313" key="10">
    <source>
        <dbReference type="EMBL" id="THV30600.1"/>
    </source>
</evidence>
<organism evidence="10 11">
    <name type="scientific">Glycomyces paridis</name>
    <dbReference type="NCBI Taxonomy" id="2126555"/>
    <lineage>
        <taxon>Bacteria</taxon>
        <taxon>Bacillati</taxon>
        <taxon>Actinomycetota</taxon>
        <taxon>Actinomycetes</taxon>
        <taxon>Glycomycetales</taxon>
        <taxon>Glycomycetaceae</taxon>
        <taxon>Glycomyces</taxon>
    </lineage>
</organism>
<sequence length="185" mass="20458">MHRVACGRWTARPRHRGAAATGVGPVTRYLVDSSVVARHARPAIAERLAPLAAVGRMLICDITMMDQQVSARTANDSQKLEYFFSGFEQPPITPEVFGRAKEVQRRLVQRSLHRSVKIPDLILASAAELNGLTVLHYDKDFDRIAEVTGQPVEWVVPPGEADLFRARNRARSCCSGPGSLPHTHQ</sequence>
<dbReference type="AlphaFoldDB" id="A0A4S8PIV1"/>
<evidence type="ECO:0000256" key="6">
    <source>
        <dbReference type="ARBA" id="ARBA00022842"/>
    </source>
</evidence>
<feature type="domain" description="PIN" evidence="9">
    <location>
        <begin position="29"/>
        <end position="146"/>
    </location>
</feature>
<dbReference type="InterPro" id="IPR022907">
    <property type="entry name" value="VapC_family"/>
</dbReference>
<dbReference type="InterPro" id="IPR050556">
    <property type="entry name" value="Type_II_TA_system_RNase"/>
</dbReference>
<accession>A0A4S8PIV1</accession>